<dbReference type="Pfam" id="PF11333">
    <property type="entry name" value="DUF3135"/>
    <property type="match status" value="1"/>
</dbReference>
<sequence>MNGQLPDFDTLMQMAKDDPEALEQLRQDSINELLDNAPTKMRHRLEGLQFQIDAKRKLAKTPMQACITISRMMHESFEELRLTLNSAFDEDAPALSTEPKNDARILSFEAPAIAR</sequence>
<comment type="caution">
    <text evidence="1">The sequence shown here is derived from an EMBL/GenBank/DDBJ whole genome shotgun (WGS) entry which is preliminary data.</text>
</comment>
<dbReference type="RefSeq" id="WP_345418306.1">
    <property type="nucleotide sequence ID" value="NZ_AP031496.1"/>
</dbReference>
<name>A0AAV3TZI1_9ALTE</name>
<proteinExistence type="predicted"/>
<dbReference type="AlphaFoldDB" id="A0AAV3TZI1"/>
<organism evidence="1 2">
    <name type="scientific">Halioxenophilus aromaticivorans</name>
    <dbReference type="NCBI Taxonomy" id="1306992"/>
    <lineage>
        <taxon>Bacteria</taxon>
        <taxon>Pseudomonadati</taxon>
        <taxon>Pseudomonadota</taxon>
        <taxon>Gammaproteobacteria</taxon>
        <taxon>Alteromonadales</taxon>
        <taxon>Alteromonadaceae</taxon>
        <taxon>Halioxenophilus</taxon>
    </lineage>
</organism>
<dbReference type="EMBL" id="BAABLX010000007">
    <property type="protein sequence ID" value="GAA4935393.1"/>
    <property type="molecule type" value="Genomic_DNA"/>
</dbReference>
<gene>
    <name evidence="1" type="ORF">GCM10025791_11040</name>
</gene>
<keyword evidence="2" id="KW-1185">Reference proteome</keyword>
<evidence type="ECO:0000313" key="2">
    <source>
        <dbReference type="Proteomes" id="UP001409585"/>
    </source>
</evidence>
<evidence type="ECO:0000313" key="1">
    <source>
        <dbReference type="EMBL" id="GAA4935393.1"/>
    </source>
</evidence>
<accession>A0AAV3TZI1</accession>
<dbReference type="Proteomes" id="UP001409585">
    <property type="component" value="Unassembled WGS sequence"/>
</dbReference>
<protein>
    <submittedName>
        <fullName evidence="1">DUF3135 domain-containing protein</fullName>
    </submittedName>
</protein>
<dbReference type="InterPro" id="IPR021482">
    <property type="entry name" value="DUF3135"/>
</dbReference>
<reference evidence="2" key="1">
    <citation type="journal article" date="2019" name="Int. J. Syst. Evol. Microbiol.">
        <title>The Global Catalogue of Microorganisms (GCM) 10K type strain sequencing project: providing services to taxonomists for standard genome sequencing and annotation.</title>
        <authorList>
            <consortium name="The Broad Institute Genomics Platform"/>
            <consortium name="The Broad Institute Genome Sequencing Center for Infectious Disease"/>
            <person name="Wu L."/>
            <person name="Ma J."/>
        </authorList>
    </citation>
    <scope>NUCLEOTIDE SEQUENCE [LARGE SCALE GENOMIC DNA]</scope>
    <source>
        <strain evidence="2">JCM 19134</strain>
    </source>
</reference>